<dbReference type="EMBL" id="ML220112">
    <property type="protein sequence ID" value="TGZ84751.1"/>
    <property type="molecule type" value="Genomic_DNA"/>
</dbReference>
<keyword evidence="1" id="KW-0472">Membrane</keyword>
<organism evidence="2 3">
    <name type="scientific">Ascodesmis nigricans</name>
    <dbReference type="NCBI Taxonomy" id="341454"/>
    <lineage>
        <taxon>Eukaryota</taxon>
        <taxon>Fungi</taxon>
        <taxon>Dikarya</taxon>
        <taxon>Ascomycota</taxon>
        <taxon>Pezizomycotina</taxon>
        <taxon>Pezizomycetes</taxon>
        <taxon>Pezizales</taxon>
        <taxon>Ascodesmidaceae</taxon>
        <taxon>Ascodesmis</taxon>
    </lineage>
</organism>
<sequence length="207" mass="22714">MGLTNALMEPIFSIFNIRFGGDTDLIISEVGDAWKDLNNADNLCHPTVDGNPILFCTLDTIMVMTRALTHNSDGNEAEEEKRAASALTEEDIKRASRWYKGSKQKETHTRIRELLTAEGRPKDNSIETLQMKVVISHLQQLMTFATQSLGVLTAVGIAGMVGTAGTTVFLAKWLKAKPAAGNVGNQSIPRLQSMWRSWLVRNNGVAA</sequence>
<reference evidence="2 3" key="1">
    <citation type="submission" date="2019-04" db="EMBL/GenBank/DDBJ databases">
        <title>Comparative genomics and transcriptomics to analyze fruiting body development in filamentous ascomycetes.</title>
        <authorList>
            <consortium name="DOE Joint Genome Institute"/>
            <person name="Lutkenhaus R."/>
            <person name="Traeger S."/>
            <person name="Breuer J."/>
            <person name="Kuo A."/>
            <person name="Lipzen A."/>
            <person name="Pangilinan J."/>
            <person name="Dilworth D."/>
            <person name="Sandor L."/>
            <person name="Poggeler S."/>
            <person name="Barry K."/>
            <person name="Grigoriev I.V."/>
            <person name="Nowrousian M."/>
        </authorList>
    </citation>
    <scope>NUCLEOTIDE SEQUENCE [LARGE SCALE GENOMIC DNA]</scope>
    <source>
        <strain evidence="2 3">CBS 389.68</strain>
    </source>
</reference>
<feature type="transmembrane region" description="Helical" evidence="1">
    <location>
        <begin position="149"/>
        <end position="171"/>
    </location>
</feature>
<gene>
    <name evidence="2" type="ORF">EX30DRAFT_337222</name>
</gene>
<dbReference type="AlphaFoldDB" id="A0A4S2N662"/>
<protein>
    <submittedName>
        <fullName evidence="2">Uncharacterized protein</fullName>
    </submittedName>
</protein>
<evidence type="ECO:0000313" key="3">
    <source>
        <dbReference type="Proteomes" id="UP000298138"/>
    </source>
</evidence>
<keyword evidence="1" id="KW-0812">Transmembrane</keyword>
<dbReference type="STRING" id="341454.A0A4S2N662"/>
<proteinExistence type="predicted"/>
<accession>A0A4S2N662</accession>
<keyword evidence="1" id="KW-1133">Transmembrane helix</keyword>
<dbReference type="Proteomes" id="UP000298138">
    <property type="component" value="Unassembled WGS sequence"/>
</dbReference>
<keyword evidence="3" id="KW-1185">Reference proteome</keyword>
<dbReference type="InParanoid" id="A0A4S2N662"/>
<name>A0A4S2N662_9PEZI</name>
<evidence type="ECO:0000313" key="2">
    <source>
        <dbReference type="EMBL" id="TGZ84751.1"/>
    </source>
</evidence>
<evidence type="ECO:0000256" key="1">
    <source>
        <dbReference type="SAM" id="Phobius"/>
    </source>
</evidence>